<dbReference type="Pfam" id="PF01541">
    <property type="entry name" value="GIY-YIG"/>
    <property type="match status" value="1"/>
</dbReference>
<feature type="compositionally biased region" description="Polar residues" evidence="3">
    <location>
        <begin position="353"/>
        <end position="375"/>
    </location>
</feature>
<name>A0A8S5TYP0_9CAUD</name>
<feature type="domain" description="GIY-YIG" evidence="4">
    <location>
        <begin position="57"/>
        <end position="146"/>
    </location>
</feature>
<dbReference type="InterPro" id="IPR000305">
    <property type="entry name" value="GIY-YIG_endonuc"/>
</dbReference>
<dbReference type="PROSITE" id="PS50164">
    <property type="entry name" value="GIY_YIG"/>
    <property type="match status" value="1"/>
</dbReference>
<keyword evidence="2" id="KW-0460">Magnesium</keyword>
<dbReference type="InterPro" id="IPR035901">
    <property type="entry name" value="GIY-YIG_endonuc_sf"/>
</dbReference>
<evidence type="ECO:0000259" key="4">
    <source>
        <dbReference type="PROSITE" id="PS50164"/>
    </source>
</evidence>
<keyword evidence="5" id="KW-0540">Nuclease</keyword>
<evidence type="ECO:0000313" key="5">
    <source>
        <dbReference type="EMBL" id="DAF87318.1"/>
    </source>
</evidence>
<feature type="region of interest" description="Disordered" evidence="3">
    <location>
        <begin position="352"/>
        <end position="375"/>
    </location>
</feature>
<dbReference type="GO" id="GO:0004519">
    <property type="term" value="F:endonuclease activity"/>
    <property type="evidence" value="ECO:0007669"/>
    <property type="project" value="UniProtKB-KW"/>
</dbReference>
<dbReference type="Gene3D" id="3.40.1440.10">
    <property type="entry name" value="GIY-YIG endonuclease"/>
    <property type="match status" value="1"/>
</dbReference>
<reference evidence="5" key="1">
    <citation type="journal article" date="2021" name="Proc. Natl. Acad. Sci. U.S.A.">
        <title>A Catalog of Tens of Thousands of Viruses from Human Metagenomes Reveals Hidden Associations with Chronic Diseases.</title>
        <authorList>
            <person name="Tisza M.J."/>
            <person name="Buck C.B."/>
        </authorList>
    </citation>
    <scope>NUCLEOTIDE SEQUENCE</scope>
    <source>
        <strain evidence="5">CtnPP24</strain>
    </source>
</reference>
<protein>
    <submittedName>
        <fullName evidence="5">Intron associated endonuclease</fullName>
    </submittedName>
</protein>
<proteinExistence type="predicted"/>
<dbReference type="SUPFAM" id="SSF82771">
    <property type="entry name" value="GIY-YIG endonuclease"/>
    <property type="match status" value="1"/>
</dbReference>
<keyword evidence="5" id="KW-0255">Endonuclease</keyword>
<evidence type="ECO:0000256" key="1">
    <source>
        <dbReference type="ARBA" id="ARBA00001946"/>
    </source>
</evidence>
<sequence>MHRVKSWPYKIPFPFINGVNYNDFFWSFYYNLLTGKFIYIRTIPWEIIVRLKGVVYMQKYIYKIENMINHNIYIGQSNDPQRRYREHRTTTSTSLIHLAVLKYGEENFQITILEGPIENYNERERYWIEYYHCWVKDPLYQGGYNLTPGGEEPPILKGENNNNTTHTIEQVMMAKRLLKETDISLIAIADACGYADRSAIERINVGKIWNDPNENYPLRVLPLSKQSNRERWETIASLLYNTDLTQNEIAKMCGCQRSCVTMINIGENGRDYNNGEYSYPIREKNAKQKRGEDKARAIAHDLATTELTYQELFDKYNCGNTFVSQINQGKNYKFDIYTYPIRKYYNKPVETMEGQSSSTSAIDTQGETGIATNDN</sequence>
<organism evidence="5">
    <name type="scientific">Siphoviridae sp. ctnPP24</name>
    <dbReference type="NCBI Taxonomy" id="2825662"/>
    <lineage>
        <taxon>Viruses</taxon>
        <taxon>Duplodnaviria</taxon>
        <taxon>Heunggongvirae</taxon>
        <taxon>Uroviricota</taxon>
        <taxon>Caudoviricetes</taxon>
    </lineage>
</organism>
<dbReference type="SMART" id="SM00465">
    <property type="entry name" value="GIYc"/>
    <property type="match status" value="1"/>
</dbReference>
<dbReference type="EMBL" id="BK015962">
    <property type="protein sequence ID" value="DAF87318.1"/>
    <property type="molecule type" value="Genomic_DNA"/>
</dbReference>
<keyword evidence="5" id="KW-0378">Hydrolase</keyword>
<evidence type="ECO:0000256" key="2">
    <source>
        <dbReference type="ARBA" id="ARBA00022842"/>
    </source>
</evidence>
<accession>A0A8S5TYP0</accession>
<evidence type="ECO:0000256" key="3">
    <source>
        <dbReference type="SAM" id="MobiDB-lite"/>
    </source>
</evidence>
<comment type="cofactor">
    <cofactor evidence="1">
        <name>Mg(2+)</name>
        <dbReference type="ChEBI" id="CHEBI:18420"/>
    </cofactor>
</comment>